<dbReference type="InterPro" id="IPR019224">
    <property type="entry name" value="DUF2148"/>
</dbReference>
<gene>
    <name evidence="2" type="ORF">TDIS_0686</name>
</gene>
<reference evidence="2 3" key="1">
    <citation type="submission" date="2016-04" db="EMBL/GenBank/DDBJ databases">
        <title>Genome analysis of Thermosulfurimonas dismutans, the first thermophilic sulfur-disproportionating bacterium of the phylum Thermodesulfobacteria.</title>
        <authorList>
            <person name="Mardanov A.V."/>
            <person name="Beletsky A.V."/>
            <person name="Kadnikov V.V."/>
            <person name="Slobodkin A.I."/>
            <person name="Ravin N.V."/>
        </authorList>
    </citation>
    <scope>NUCLEOTIDE SEQUENCE [LARGE SCALE GENOMIC DNA]</scope>
    <source>
        <strain evidence="2 3">S95</strain>
    </source>
</reference>
<protein>
    <submittedName>
        <fullName evidence="2">Ferredoxin domain containing protein</fullName>
    </submittedName>
</protein>
<evidence type="ECO:0000259" key="1">
    <source>
        <dbReference type="Pfam" id="PF09918"/>
    </source>
</evidence>
<dbReference type="OrthoDB" id="5505478at2"/>
<comment type="caution">
    <text evidence="2">The sequence shown here is derived from an EMBL/GenBank/DDBJ whole genome shotgun (WGS) entry which is preliminary data.</text>
</comment>
<keyword evidence="3" id="KW-1185">Reference proteome</keyword>
<dbReference type="STRING" id="999894.TDIS_0686"/>
<evidence type="ECO:0000313" key="2">
    <source>
        <dbReference type="EMBL" id="OAQ21465.1"/>
    </source>
</evidence>
<dbReference type="RefSeq" id="WP_068669311.1">
    <property type="nucleotide sequence ID" value="NZ_LWLG01000002.1"/>
</dbReference>
<name>A0A179D5U3_9BACT</name>
<evidence type="ECO:0000313" key="3">
    <source>
        <dbReference type="Proteomes" id="UP000078390"/>
    </source>
</evidence>
<dbReference type="PATRIC" id="fig|999894.6.peg.684"/>
<dbReference type="EMBL" id="LWLG01000002">
    <property type="protein sequence ID" value="OAQ21465.1"/>
    <property type="molecule type" value="Genomic_DNA"/>
</dbReference>
<proteinExistence type="predicted"/>
<feature type="domain" description="DUF2148" evidence="1">
    <location>
        <begin position="113"/>
        <end position="179"/>
    </location>
</feature>
<organism evidence="2 3">
    <name type="scientific">Thermosulfurimonas dismutans</name>
    <dbReference type="NCBI Taxonomy" id="999894"/>
    <lineage>
        <taxon>Bacteria</taxon>
        <taxon>Pseudomonadati</taxon>
        <taxon>Thermodesulfobacteriota</taxon>
        <taxon>Thermodesulfobacteria</taxon>
        <taxon>Thermodesulfobacteriales</taxon>
        <taxon>Thermodesulfobacteriaceae</taxon>
        <taxon>Thermosulfurimonas</taxon>
    </lineage>
</organism>
<dbReference type="Proteomes" id="UP000078390">
    <property type="component" value="Unassembled WGS sequence"/>
</dbReference>
<sequence>MEFNPEKKMAEWVGKLMLIGARTAPKARGQDELVLGLITEDEEMERLAREMEKVAERGKAYQFFKRDAENVRQAEAIVLIGLDFKRPVGVNCKACGFDCEKILKVEKSQGDYDGPVCALRLIDLGIAVGSAVSLARDHCVDNRVMYTIGVAARRLGLMSAQVVLGIPLSIKGKNIFFDRK</sequence>
<dbReference type="PANTHER" id="PTHR40101:SF1">
    <property type="entry name" value="4FE-4S DOMAIN-CONTAINING PROTEIN"/>
    <property type="match status" value="1"/>
</dbReference>
<dbReference type="AlphaFoldDB" id="A0A179D5U3"/>
<dbReference type="Pfam" id="PF09918">
    <property type="entry name" value="DUF2148"/>
    <property type="match status" value="1"/>
</dbReference>
<accession>A0A179D5U3</accession>
<dbReference type="PANTHER" id="PTHR40101">
    <property type="entry name" value="CONSERVED PROTEIN"/>
    <property type="match status" value="1"/>
</dbReference>